<feature type="compositionally biased region" description="Low complexity" evidence="1">
    <location>
        <begin position="11"/>
        <end position="21"/>
    </location>
</feature>
<organism evidence="2 3">
    <name type="scientific">Arsukibacterium ikkense</name>
    <dbReference type="NCBI Taxonomy" id="336831"/>
    <lineage>
        <taxon>Bacteria</taxon>
        <taxon>Pseudomonadati</taxon>
        <taxon>Pseudomonadota</taxon>
        <taxon>Gammaproteobacteria</taxon>
        <taxon>Chromatiales</taxon>
        <taxon>Chromatiaceae</taxon>
        <taxon>Arsukibacterium</taxon>
    </lineage>
</organism>
<dbReference type="RefSeq" id="WP_046555639.1">
    <property type="nucleotide sequence ID" value="NZ_LAHO01000001.1"/>
</dbReference>
<protein>
    <submittedName>
        <fullName evidence="2">Uncharacterized protein</fullName>
    </submittedName>
</protein>
<proteinExistence type="predicted"/>
<dbReference type="Proteomes" id="UP000034228">
    <property type="component" value="Unassembled WGS sequence"/>
</dbReference>
<keyword evidence="3" id="KW-1185">Reference proteome</keyword>
<evidence type="ECO:0000313" key="2">
    <source>
        <dbReference type="EMBL" id="KKO47109.1"/>
    </source>
</evidence>
<sequence>MNTYADRIQKSKSQSAASGISSKIGAGESSLKFVDNRPEAIAQRKLQAMANNRPQTKQTGQLHPFDADSVVVQRIINVDGRDYGPDDKEAFEQRYDERHRAGMLPVFLDFPYAPRTIADALADQRHIYLKFEEDDPEYGVSYNGVASALVTDVGGGKQRVAGEIPELILKPAVGFEQMDITGLIMCIGIVIEAQKDNVVEAASGGHFVTPSAMEESALNGRGVGQLASLINLAKPHGTLSATLCHAASAEKIDTSKKSTSMSAMTAINAIVSFLLSNGVSKVNILQTGSKISYKLDSNGNRSFE</sequence>
<dbReference type="EMBL" id="LAHO01000001">
    <property type="protein sequence ID" value="KKO47109.1"/>
    <property type="molecule type" value="Genomic_DNA"/>
</dbReference>
<gene>
    <name evidence="2" type="ORF">WG68_00155</name>
</gene>
<name>A0A0M2V9L5_9GAMM</name>
<comment type="caution">
    <text evidence="2">The sequence shown here is derived from an EMBL/GenBank/DDBJ whole genome shotgun (WGS) entry which is preliminary data.</text>
</comment>
<dbReference type="AlphaFoldDB" id="A0A0M2V9L5"/>
<accession>A0A0M2V9L5</accession>
<dbReference type="OrthoDB" id="6316384at2"/>
<feature type="region of interest" description="Disordered" evidence="1">
    <location>
        <begin position="1"/>
        <end position="21"/>
    </location>
</feature>
<evidence type="ECO:0000256" key="1">
    <source>
        <dbReference type="SAM" id="MobiDB-lite"/>
    </source>
</evidence>
<reference evidence="2 3" key="1">
    <citation type="submission" date="2015-03" db="EMBL/GenBank/DDBJ databases">
        <title>Draft genome sequences of two protease-producing strains of Arsukibacterium isolated from two cold and alkaline environments.</title>
        <authorList>
            <person name="Lylloff J.E."/>
            <person name="Skov L.B."/>
            <person name="Jepsen M."/>
            <person name="Hallin P.F."/>
            <person name="Sorensen S.J."/>
            <person name="Stougaard P."/>
            <person name="Glaring M.A."/>
        </authorList>
    </citation>
    <scope>NUCLEOTIDE SEQUENCE [LARGE SCALE GENOMIC DNA]</scope>
    <source>
        <strain evidence="2 3">GCM72</strain>
    </source>
</reference>
<evidence type="ECO:0000313" key="3">
    <source>
        <dbReference type="Proteomes" id="UP000034228"/>
    </source>
</evidence>